<protein>
    <recommendedName>
        <fullName evidence="2">RBR-type E3 ubiquitin transferase</fullName>
        <ecNumber evidence="2">2.3.2.31</ecNumber>
    </recommendedName>
</protein>
<feature type="region of interest" description="Disordered" evidence="11">
    <location>
        <begin position="509"/>
        <end position="535"/>
    </location>
</feature>
<evidence type="ECO:0000256" key="6">
    <source>
        <dbReference type="ARBA" id="ARBA00022771"/>
    </source>
</evidence>
<keyword evidence="3" id="KW-0808">Transferase</keyword>
<feature type="domain" description="RING-type" evidence="15">
    <location>
        <begin position="1112"/>
        <end position="1324"/>
    </location>
</feature>
<evidence type="ECO:0000313" key="16">
    <source>
        <dbReference type="EMBL" id="GJE86431.1"/>
    </source>
</evidence>
<dbReference type="CDD" id="cd00590">
    <property type="entry name" value="RRM_SF"/>
    <property type="match status" value="1"/>
</dbReference>
<feature type="compositionally biased region" description="Polar residues" evidence="11">
    <location>
        <begin position="470"/>
        <end position="480"/>
    </location>
</feature>
<dbReference type="Proteomes" id="UP000703269">
    <property type="component" value="Unassembled WGS sequence"/>
</dbReference>
<dbReference type="SMART" id="SM00184">
    <property type="entry name" value="RING"/>
    <property type="match status" value="2"/>
</dbReference>
<dbReference type="EMBL" id="BPQB01000004">
    <property type="protein sequence ID" value="GJE86431.1"/>
    <property type="molecule type" value="Genomic_DNA"/>
</dbReference>
<dbReference type="Pfam" id="PF00076">
    <property type="entry name" value="RRM_1"/>
    <property type="match status" value="1"/>
</dbReference>
<dbReference type="InterPro" id="IPR035979">
    <property type="entry name" value="RBD_domain_sf"/>
</dbReference>
<feature type="domain" description="C3H1-type" evidence="14">
    <location>
        <begin position="135"/>
        <end position="161"/>
    </location>
</feature>
<evidence type="ECO:0000256" key="1">
    <source>
        <dbReference type="ARBA" id="ARBA00001798"/>
    </source>
</evidence>
<dbReference type="CDD" id="cd20335">
    <property type="entry name" value="BRcat_RBR"/>
    <property type="match status" value="1"/>
</dbReference>
<sequence>MSPTAVRKHRAGATADDAVPAQQQPRANTRVNVKVQEAQDTASPQHAEGPPKRKRAPRRHAETESPGLPDPTPAVSQPTMRGNAGTTVPAAQAPQATGTNDAASSKQAQRRLSRSACLYYLQGRCTQTNCPRRHPTNLPPCRNFAKGRCKRAGCPRPHILPDDNAASEFSPVDDDAASDADAISILATASDSEDEDEVSAETSSSSSDDEAESSLLIAKPRKSEEICRKFQIGRCPYGRRCHRQHVRAKRSETASPSTTESRGKEKSTPSPDAATVNSRSTAPSVAAKPAAATSLPTAAPTTAARNVPTEACRDFAREHHVPTQNVTAKSPVLPPAAATSPNVSPATAEPVATDEFRPPCIMYMTRNMKCTNGRQCWRLHPPVCEWKKYLGVSDEVCEQFLEGNCWLGENCWKRHPIDEDYGDDDPPAQSSQAAAYTNSGHQHRSASLPQLVIPQNAGFERSSSAASSSPETSPLLTDDASNPIAQPVCWDFLRGRCTREKCKYAHVPLESPKPSQREPLTAASSWSSMNGHSGRARREMVLDNRTIEAQLHRLLRTYQAPGGQPPVIRQKPVLNRVQVEDPVFAIRPVKPIPFLPPGLGIEQRLAPQGPRPVKPPSEVISVNVLDAVHVLFGPGFHVQHVKTGFESRVIFIKNVPSNRTKGDIIHALKQFGEAEDVHVPETCDAPSMTVKATFPTYDEATKAVAGLNNRIFFGTTIIAQLASQQSTSLGKGNVHDGDVRLEFAAPYRVAYLGYDTEQTAEEAIAKICATEMGDCELFASIHRDVPRIALFTVQVVGLPPDTKESDLVQFSSVGRPMLDRPNYFVLKDALHALFHTARQHGELLKITVLSPPFTRGRVLAWAHYASPDGAARAARALNNRRYKSMGYELLSATHTRTINYTLPHDVFKALLYDLVAFRNHLRLGRDNCSISWFDKRGASRGAPPIGVKLAAAQLPVLTRIKGTFESLLRGDRVIADGHNVWDPFFATQTGAQFFELLEREYHGVLINRDSRKCHISLFGPPVTRDAVRSAILQKVQYLRTQMFHSFPLDGRLIGLFVSADLMKLQQELGHENVVLDFATQSLKVRGNDDARRVTRLILQNVHARHDRSRRHLGHSCPVCLDEVSLPVTLPCGHSWCKSCLEGYLLATIDTRVFPVTCLGDEGRCGSLVPIHVAKEILQAERFFDVARASFLAYIHSRPDEFFYCPTPDCPQVYRPAPADTVLQCPSCLIRICAKCHVESHDGTTCARREAEDRRLFQQWSSTRDVKNCPACKIPIERISGCNHVACTSCKAHICWVCLSTYKESGQVYEHMHNEHGGIGLEYWF</sequence>
<keyword evidence="7" id="KW-0833">Ubl conjugation pathway</keyword>
<dbReference type="Pfam" id="PF22628">
    <property type="entry name" value="zf-CCCH_10"/>
    <property type="match status" value="1"/>
</dbReference>
<evidence type="ECO:0000259" key="13">
    <source>
        <dbReference type="PROSITE" id="PS50102"/>
    </source>
</evidence>
<dbReference type="Gene3D" id="3.30.1370.210">
    <property type="match status" value="1"/>
</dbReference>
<dbReference type="SUPFAM" id="SSF54928">
    <property type="entry name" value="RNA-binding domain, RBD"/>
    <property type="match status" value="1"/>
</dbReference>
<feature type="compositionally biased region" description="Low complexity" evidence="11">
    <location>
        <begin position="84"/>
        <end position="99"/>
    </location>
</feature>
<dbReference type="InterPro" id="IPR000504">
    <property type="entry name" value="RRM_dom"/>
</dbReference>
<dbReference type="Gene3D" id="3.30.40.10">
    <property type="entry name" value="Zinc/RING finger domain, C3HC4 (zinc finger)"/>
    <property type="match status" value="1"/>
</dbReference>
<dbReference type="Pfam" id="PF22191">
    <property type="entry name" value="IBR_1"/>
    <property type="match status" value="1"/>
</dbReference>
<evidence type="ECO:0000259" key="12">
    <source>
        <dbReference type="PROSITE" id="PS50089"/>
    </source>
</evidence>
<feature type="region of interest" description="Disordered" evidence="11">
    <location>
        <begin position="422"/>
        <end position="445"/>
    </location>
</feature>
<evidence type="ECO:0000313" key="17">
    <source>
        <dbReference type="Proteomes" id="UP000703269"/>
    </source>
</evidence>
<feature type="domain" description="C3H1-type" evidence="14">
    <location>
        <begin position="391"/>
        <end position="418"/>
    </location>
</feature>
<evidence type="ECO:0000259" key="15">
    <source>
        <dbReference type="PROSITE" id="PS51873"/>
    </source>
</evidence>
<keyword evidence="17" id="KW-1185">Reference proteome</keyword>
<dbReference type="GO" id="GO:0016567">
    <property type="term" value="P:protein ubiquitination"/>
    <property type="evidence" value="ECO:0007669"/>
    <property type="project" value="InterPro"/>
</dbReference>
<dbReference type="Pfam" id="PF13445">
    <property type="entry name" value="zf-RING_UBOX"/>
    <property type="match status" value="1"/>
</dbReference>
<evidence type="ECO:0000259" key="14">
    <source>
        <dbReference type="PROSITE" id="PS50103"/>
    </source>
</evidence>
<dbReference type="EC" id="2.3.2.31" evidence="2"/>
<dbReference type="Gene3D" id="4.10.1000.10">
    <property type="entry name" value="Zinc finger, CCCH-type"/>
    <property type="match status" value="1"/>
</dbReference>
<dbReference type="Pfam" id="PF01485">
    <property type="entry name" value="IBR"/>
    <property type="match status" value="1"/>
</dbReference>
<evidence type="ECO:0000256" key="9">
    <source>
        <dbReference type="PROSITE-ProRule" id="PRU00176"/>
    </source>
</evidence>
<feature type="zinc finger region" description="C3H1-type" evidence="10">
    <location>
        <begin position="483"/>
        <end position="509"/>
    </location>
</feature>
<dbReference type="SMART" id="SM00647">
    <property type="entry name" value="IBR"/>
    <property type="match status" value="2"/>
</dbReference>
<evidence type="ECO:0000256" key="5">
    <source>
        <dbReference type="ARBA" id="ARBA00022737"/>
    </source>
</evidence>
<dbReference type="SUPFAM" id="SSF57850">
    <property type="entry name" value="RING/U-box"/>
    <property type="match status" value="2"/>
</dbReference>
<feature type="domain" description="RRM" evidence="13">
    <location>
        <begin position="648"/>
        <end position="724"/>
    </location>
</feature>
<keyword evidence="8 10" id="KW-0862">Zinc</keyword>
<feature type="region of interest" description="Disordered" evidence="11">
    <location>
        <begin position="187"/>
        <end position="217"/>
    </location>
</feature>
<dbReference type="GO" id="GO:0003723">
    <property type="term" value="F:RNA binding"/>
    <property type="evidence" value="ECO:0007669"/>
    <property type="project" value="UniProtKB-UniRule"/>
</dbReference>
<dbReference type="InterPro" id="IPR001841">
    <property type="entry name" value="Znf_RING"/>
</dbReference>
<feature type="compositionally biased region" description="Polar residues" evidence="11">
    <location>
        <begin position="428"/>
        <end position="445"/>
    </location>
</feature>
<feature type="domain" description="C3H1-type" evidence="14">
    <location>
        <begin position="354"/>
        <end position="383"/>
    </location>
</feature>
<dbReference type="InterPro" id="IPR012677">
    <property type="entry name" value="Nucleotide-bd_a/b_plait_sf"/>
</dbReference>
<proteinExistence type="predicted"/>
<accession>A0A9P3G1C7</accession>
<feature type="domain" description="RING-type" evidence="12">
    <location>
        <begin position="1116"/>
        <end position="1157"/>
    </location>
</feature>
<dbReference type="CDD" id="cd22585">
    <property type="entry name" value="Rcat_RBR_DEAH12-like"/>
    <property type="match status" value="1"/>
</dbReference>
<evidence type="ECO:0000256" key="10">
    <source>
        <dbReference type="PROSITE-ProRule" id="PRU00723"/>
    </source>
</evidence>
<keyword evidence="6 10" id="KW-0863">Zinc-finger</keyword>
<name>A0A9P3G1C7_9APHY</name>
<organism evidence="16 17">
    <name type="scientific">Phanerochaete sordida</name>
    <dbReference type="NCBI Taxonomy" id="48140"/>
    <lineage>
        <taxon>Eukaryota</taxon>
        <taxon>Fungi</taxon>
        <taxon>Dikarya</taxon>
        <taxon>Basidiomycota</taxon>
        <taxon>Agaricomycotina</taxon>
        <taxon>Agaricomycetes</taxon>
        <taxon>Polyporales</taxon>
        <taxon>Phanerochaetaceae</taxon>
        <taxon>Phanerochaete</taxon>
    </lineage>
</organism>
<reference evidence="16 17" key="1">
    <citation type="submission" date="2021-08" db="EMBL/GenBank/DDBJ databases">
        <title>Draft Genome Sequence of Phanerochaete sordida strain YK-624.</title>
        <authorList>
            <person name="Mori T."/>
            <person name="Dohra H."/>
            <person name="Suzuki T."/>
            <person name="Kawagishi H."/>
            <person name="Hirai H."/>
        </authorList>
    </citation>
    <scope>NUCLEOTIDE SEQUENCE [LARGE SCALE GENOMIC DNA]</scope>
    <source>
        <strain evidence="16 17">YK-624</strain>
    </source>
</reference>
<feature type="zinc finger region" description="C3H1-type" evidence="10">
    <location>
        <begin position="391"/>
        <end position="418"/>
    </location>
</feature>
<dbReference type="InterPro" id="IPR044066">
    <property type="entry name" value="TRIAD_supradom"/>
</dbReference>
<dbReference type="InterPro" id="IPR002867">
    <property type="entry name" value="IBR_dom"/>
</dbReference>
<dbReference type="SMART" id="SM00356">
    <property type="entry name" value="ZnF_C3H1"/>
    <property type="match status" value="6"/>
</dbReference>
<comment type="caution">
    <text evidence="16">The sequence shown here is derived from an EMBL/GenBank/DDBJ whole genome shotgun (WGS) entry which is preliminary data.</text>
</comment>
<feature type="region of interest" description="Disordered" evidence="11">
    <location>
        <begin position="242"/>
        <end position="305"/>
    </location>
</feature>
<feature type="compositionally biased region" description="Polar residues" evidence="11">
    <location>
        <begin position="21"/>
        <end position="31"/>
    </location>
</feature>
<keyword evidence="4 10" id="KW-0479">Metal-binding</keyword>
<feature type="domain" description="C3H1-type" evidence="14">
    <location>
        <begin position="483"/>
        <end position="509"/>
    </location>
</feature>
<keyword evidence="9" id="KW-0694">RNA-binding</keyword>
<gene>
    <name evidence="16" type="ORF">PsYK624_025110</name>
</gene>
<dbReference type="InterPro" id="IPR013083">
    <property type="entry name" value="Znf_RING/FYVE/PHD"/>
</dbReference>
<dbReference type="PROSITE" id="PS51873">
    <property type="entry name" value="TRIAD"/>
    <property type="match status" value="1"/>
</dbReference>
<feature type="region of interest" description="Disordered" evidence="11">
    <location>
        <begin position="1"/>
        <end position="108"/>
    </location>
</feature>
<dbReference type="PANTHER" id="PTHR11685">
    <property type="entry name" value="RBR FAMILY RING FINGER AND IBR DOMAIN-CONTAINING"/>
    <property type="match status" value="1"/>
</dbReference>
<keyword evidence="5" id="KW-0677">Repeat</keyword>
<evidence type="ECO:0000256" key="8">
    <source>
        <dbReference type="ARBA" id="ARBA00022833"/>
    </source>
</evidence>
<dbReference type="Gene3D" id="3.30.70.330">
    <property type="match status" value="1"/>
</dbReference>
<evidence type="ECO:0000256" key="4">
    <source>
        <dbReference type="ARBA" id="ARBA00022723"/>
    </source>
</evidence>
<dbReference type="PROSITE" id="PS50089">
    <property type="entry name" value="ZF_RING_2"/>
    <property type="match status" value="1"/>
</dbReference>
<dbReference type="InterPro" id="IPR000571">
    <property type="entry name" value="Znf_CCCH"/>
</dbReference>
<dbReference type="InterPro" id="IPR054429">
    <property type="entry name" value="Znf-CCCH_Muscleblind-like"/>
</dbReference>
<dbReference type="SMART" id="SM00360">
    <property type="entry name" value="RRM"/>
    <property type="match status" value="2"/>
</dbReference>
<feature type="zinc finger region" description="C3H1-type" evidence="10">
    <location>
        <begin position="135"/>
        <end position="161"/>
    </location>
</feature>
<dbReference type="PROSITE" id="PS50102">
    <property type="entry name" value="RRM"/>
    <property type="match status" value="1"/>
</dbReference>
<evidence type="ECO:0000256" key="2">
    <source>
        <dbReference type="ARBA" id="ARBA00012251"/>
    </source>
</evidence>
<feature type="region of interest" description="Disordered" evidence="11">
    <location>
        <begin position="458"/>
        <end position="480"/>
    </location>
</feature>
<comment type="catalytic activity">
    <reaction evidence="1">
        <text>[E2 ubiquitin-conjugating enzyme]-S-ubiquitinyl-L-cysteine + [acceptor protein]-L-lysine = [E2 ubiquitin-conjugating enzyme]-L-cysteine + [acceptor protein]-N(6)-ubiquitinyl-L-lysine.</text>
        <dbReference type="EC" id="2.3.2.31"/>
    </reaction>
</comment>
<feature type="region of interest" description="Disordered" evidence="11">
    <location>
        <begin position="321"/>
        <end position="350"/>
    </location>
</feature>
<feature type="compositionally biased region" description="Low complexity" evidence="11">
    <location>
        <begin position="280"/>
        <end position="304"/>
    </location>
</feature>
<dbReference type="GO" id="GO:0061630">
    <property type="term" value="F:ubiquitin protein ligase activity"/>
    <property type="evidence" value="ECO:0007669"/>
    <property type="project" value="UniProtKB-EC"/>
</dbReference>
<dbReference type="GO" id="GO:0008270">
    <property type="term" value="F:zinc ion binding"/>
    <property type="evidence" value="ECO:0007669"/>
    <property type="project" value="UniProtKB-KW"/>
</dbReference>
<evidence type="ECO:0000256" key="11">
    <source>
        <dbReference type="SAM" id="MobiDB-lite"/>
    </source>
</evidence>
<dbReference type="InterPro" id="IPR027370">
    <property type="entry name" value="Znf-RING_euk"/>
</dbReference>
<dbReference type="OrthoDB" id="10009520at2759"/>
<feature type="zinc finger region" description="C3H1-type" evidence="10">
    <location>
        <begin position="221"/>
        <end position="248"/>
    </location>
</feature>
<feature type="compositionally biased region" description="Basic residues" evidence="11">
    <location>
        <begin position="1"/>
        <end position="11"/>
    </location>
</feature>
<dbReference type="InterPro" id="IPR031127">
    <property type="entry name" value="E3_UB_ligase_RBR"/>
</dbReference>
<dbReference type="Gene3D" id="1.20.120.1750">
    <property type="match status" value="1"/>
</dbReference>
<feature type="compositionally biased region" description="Polar residues" evidence="11">
    <location>
        <begin position="522"/>
        <end position="531"/>
    </location>
</feature>
<feature type="zinc finger region" description="C3H1-type" evidence="10">
    <location>
        <begin position="354"/>
        <end position="383"/>
    </location>
</feature>
<evidence type="ECO:0000256" key="3">
    <source>
        <dbReference type="ARBA" id="ARBA00022679"/>
    </source>
</evidence>
<evidence type="ECO:0000256" key="7">
    <source>
        <dbReference type="ARBA" id="ARBA00022786"/>
    </source>
</evidence>
<dbReference type="PROSITE" id="PS50103">
    <property type="entry name" value="ZF_C3H1"/>
    <property type="match status" value="5"/>
</dbReference>
<feature type="domain" description="C3H1-type" evidence="14">
    <location>
        <begin position="221"/>
        <end position="248"/>
    </location>
</feature>